<gene>
    <name evidence="3" type="ORF">F4695_002878</name>
</gene>
<keyword evidence="4" id="KW-1185">Reference proteome</keyword>
<dbReference type="CDD" id="cd00130">
    <property type="entry name" value="PAS"/>
    <property type="match status" value="1"/>
</dbReference>
<reference evidence="3 4" key="1">
    <citation type="submission" date="2020-08" db="EMBL/GenBank/DDBJ databases">
        <title>The Agave Microbiome: Exploring the role of microbial communities in plant adaptations to desert environments.</title>
        <authorList>
            <person name="Partida-Martinez L.P."/>
        </authorList>
    </citation>
    <scope>NUCLEOTIDE SEQUENCE [LARGE SCALE GENOMIC DNA]</scope>
    <source>
        <strain evidence="3 4">AS3.12</strain>
    </source>
</reference>
<dbReference type="InterPro" id="IPR013656">
    <property type="entry name" value="PAS_4"/>
</dbReference>
<feature type="region of interest" description="Disordered" evidence="1">
    <location>
        <begin position="94"/>
        <end position="113"/>
    </location>
</feature>
<evidence type="ECO:0000256" key="1">
    <source>
        <dbReference type="SAM" id="MobiDB-lite"/>
    </source>
</evidence>
<dbReference type="Gene3D" id="3.30.450.20">
    <property type="entry name" value="PAS domain"/>
    <property type="match status" value="1"/>
</dbReference>
<dbReference type="RefSeq" id="WP_162237989.1">
    <property type="nucleotide sequence ID" value="NZ_JACHBU010000005.1"/>
</dbReference>
<dbReference type="AlphaFoldDB" id="A0A7X0MTQ3"/>
<protein>
    <submittedName>
        <fullName evidence="3">PAS domain-containing protein</fullName>
    </submittedName>
</protein>
<evidence type="ECO:0000259" key="2">
    <source>
        <dbReference type="Pfam" id="PF08448"/>
    </source>
</evidence>
<sequence length="237" mass="26383">MQALIDLFWSKYGELQQAIDREDEALTASLDRELDPLLLAIFGSAESDAGSIQAQFRFALDLLNEEADDRSCVRRNAHLLQTLVERYLAPQTTCAEAPGAPGEGQDQSSPIDQAVSSGILDDSLLNQLSDRILVVAPGYRILYSNETNAQRLNIPREELVGRHIGEFVGLHRFRNEFKPNLDRCFEGESTSVTYADQVGGETLVLRCRMSPFQRSSTMIGVLLVIQETADRRKRPAA</sequence>
<dbReference type="InterPro" id="IPR000014">
    <property type="entry name" value="PAS"/>
</dbReference>
<dbReference type="SUPFAM" id="SSF55785">
    <property type="entry name" value="PYP-like sensor domain (PAS domain)"/>
    <property type="match status" value="1"/>
</dbReference>
<name>A0A7X0MTQ3_9HYPH</name>
<dbReference type="Proteomes" id="UP000585437">
    <property type="component" value="Unassembled WGS sequence"/>
</dbReference>
<evidence type="ECO:0000313" key="3">
    <source>
        <dbReference type="EMBL" id="MBB6509510.1"/>
    </source>
</evidence>
<feature type="domain" description="PAS fold-4" evidence="2">
    <location>
        <begin position="125"/>
        <end position="232"/>
    </location>
</feature>
<organism evidence="3 4">
    <name type="scientific">Rhizobium soli</name>
    <dbReference type="NCBI Taxonomy" id="424798"/>
    <lineage>
        <taxon>Bacteria</taxon>
        <taxon>Pseudomonadati</taxon>
        <taxon>Pseudomonadota</taxon>
        <taxon>Alphaproteobacteria</taxon>
        <taxon>Hyphomicrobiales</taxon>
        <taxon>Rhizobiaceae</taxon>
        <taxon>Rhizobium/Agrobacterium group</taxon>
        <taxon>Rhizobium</taxon>
    </lineage>
</organism>
<dbReference type="InterPro" id="IPR035965">
    <property type="entry name" value="PAS-like_dom_sf"/>
</dbReference>
<dbReference type="Pfam" id="PF08448">
    <property type="entry name" value="PAS_4"/>
    <property type="match status" value="1"/>
</dbReference>
<evidence type="ECO:0000313" key="4">
    <source>
        <dbReference type="Proteomes" id="UP000585437"/>
    </source>
</evidence>
<accession>A0A7X0MTQ3</accession>
<proteinExistence type="predicted"/>
<comment type="caution">
    <text evidence="3">The sequence shown here is derived from an EMBL/GenBank/DDBJ whole genome shotgun (WGS) entry which is preliminary data.</text>
</comment>
<dbReference type="EMBL" id="JACHBU010000005">
    <property type="protein sequence ID" value="MBB6509510.1"/>
    <property type="molecule type" value="Genomic_DNA"/>
</dbReference>